<accession>K2PMG6</accession>
<sequence>MNLYVLGNGFDLAHELKTSYYDFRQYLIDHSDETYLYEQFSISKRDILNKFEELCHPDNSWCDFELQVEKIIYHIADGKLELLDQEWGTKLDFGDRFQFLDKMRQVLSESDELLNKLEENHYTEEEFSMLFFNHEVTKRFFWIPCLFISFIDWIKTIDTLGAKTVYNFPRNSSVITFNYTNTLEDIYSLKNVLFIHGSVKNIDNIVLGYHSKEIDEVLPGLHTTFTSSFRVDQEASARAGIRHLSSNKFYEKNIGRFYKPVNVIKEDIETFITGKNVNAVTVIGHSYSSIDWPYFKEIMKELPKAHYIFTFYTPFDRLSIEEMLNHLKLDIDYELVSAETLMIEK</sequence>
<dbReference type="PATRIC" id="fig|1231377.3.peg.79"/>
<evidence type="ECO:0000313" key="1">
    <source>
        <dbReference type="EMBL" id="EKF52505.1"/>
    </source>
</evidence>
<dbReference type="Proteomes" id="UP000006787">
    <property type="component" value="Unassembled WGS sequence"/>
</dbReference>
<name>K2PMG6_9LACT</name>
<evidence type="ECO:0000313" key="2">
    <source>
        <dbReference type="Proteomes" id="UP000006787"/>
    </source>
</evidence>
<dbReference type="Pfam" id="PF14253">
    <property type="entry name" value="AbiH"/>
    <property type="match status" value="1"/>
</dbReference>
<proteinExistence type="predicted"/>
<evidence type="ECO:0008006" key="3">
    <source>
        <dbReference type="Google" id="ProtNLM"/>
    </source>
</evidence>
<comment type="caution">
    <text evidence="1">The sequence shown here is derived from an EMBL/GenBank/DDBJ whole genome shotgun (WGS) entry which is preliminary data.</text>
</comment>
<dbReference type="RefSeq" id="WP_003134479.1">
    <property type="nucleotide sequence ID" value="NZ_AMQS01000001.1"/>
</dbReference>
<reference evidence="1 2" key="1">
    <citation type="journal article" date="2012" name="J. Bacteriol.">
        <title>Genome Sequence of the Bacteriocin-Producing Strain Lactococcus garvieae DCC43.</title>
        <authorList>
            <person name="Gabrielsen C."/>
            <person name="Brede D.A."/>
            <person name="Hernandez P.E."/>
            <person name="Nes I.F."/>
            <person name="Diep D.B."/>
        </authorList>
    </citation>
    <scope>NUCLEOTIDE SEQUENCE [LARGE SCALE GENOMIC DNA]</scope>
    <source>
        <strain evidence="1 2">DCC43</strain>
    </source>
</reference>
<dbReference type="AlphaFoldDB" id="K2PMG6"/>
<dbReference type="eggNOG" id="ENOG502ZARP">
    <property type="taxonomic scope" value="Bacteria"/>
</dbReference>
<protein>
    <recommendedName>
        <fullName evidence="3">Bacteriophage abortive infection AbiH</fullName>
    </recommendedName>
</protein>
<dbReference type="EMBL" id="AMQS01000001">
    <property type="protein sequence ID" value="EKF52505.1"/>
    <property type="molecule type" value="Genomic_DNA"/>
</dbReference>
<gene>
    <name evidence="1" type="ORF">C426_0080</name>
</gene>
<dbReference type="InterPro" id="IPR025935">
    <property type="entry name" value="AbiH"/>
</dbReference>
<organism evidence="1 2">
    <name type="scientific">Lactococcus garvieae DCC43</name>
    <dbReference type="NCBI Taxonomy" id="1231377"/>
    <lineage>
        <taxon>Bacteria</taxon>
        <taxon>Bacillati</taxon>
        <taxon>Bacillota</taxon>
        <taxon>Bacilli</taxon>
        <taxon>Lactobacillales</taxon>
        <taxon>Streptococcaceae</taxon>
        <taxon>Lactococcus</taxon>
    </lineage>
</organism>